<proteinExistence type="predicted"/>
<dbReference type="Pfam" id="PF03171">
    <property type="entry name" value="2OG-FeII_Oxy"/>
    <property type="match status" value="1"/>
</dbReference>
<evidence type="ECO:0000313" key="2">
    <source>
        <dbReference type="EMBL" id="CAH2064619.1"/>
    </source>
</evidence>
<organism evidence="2 3">
    <name type="scientific">Thlaspi arvense</name>
    <name type="common">Field penny-cress</name>
    <dbReference type="NCBI Taxonomy" id="13288"/>
    <lineage>
        <taxon>Eukaryota</taxon>
        <taxon>Viridiplantae</taxon>
        <taxon>Streptophyta</taxon>
        <taxon>Embryophyta</taxon>
        <taxon>Tracheophyta</taxon>
        <taxon>Spermatophyta</taxon>
        <taxon>Magnoliopsida</taxon>
        <taxon>eudicotyledons</taxon>
        <taxon>Gunneridae</taxon>
        <taxon>Pentapetalae</taxon>
        <taxon>rosids</taxon>
        <taxon>malvids</taxon>
        <taxon>Brassicales</taxon>
        <taxon>Brassicaceae</taxon>
        <taxon>Thlaspideae</taxon>
        <taxon>Thlaspi</taxon>
    </lineage>
</organism>
<dbReference type="InterPro" id="IPR027443">
    <property type="entry name" value="IPNS-like_sf"/>
</dbReference>
<dbReference type="Gene3D" id="2.60.120.330">
    <property type="entry name" value="B-lactam Antibiotic, Isopenicillin N Synthase, Chain"/>
    <property type="match status" value="1"/>
</dbReference>
<dbReference type="SUPFAM" id="SSF51197">
    <property type="entry name" value="Clavaminate synthase-like"/>
    <property type="match status" value="1"/>
</dbReference>
<sequence length="118" mass="13341">MIVELTLTMVKNFAGEWVSATPIPGSLICNIGDMLKILSNGVYESRIHRVINNSPRYRVCVALFYEGNFDAEVKPLDIFKDKYPGNEISQDSNRVVYGEYLVNKLHKTFAILDGTQLI</sequence>
<protein>
    <recommendedName>
        <fullName evidence="1">Isopenicillin N synthase-like Fe(2+) 2OG dioxygenase domain-containing protein</fullName>
    </recommendedName>
</protein>
<feature type="domain" description="Isopenicillin N synthase-like Fe(2+) 2OG dioxygenase" evidence="1">
    <location>
        <begin position="7"/>
        <end position="66"/>
    </location>
</feature>
<reference evidence="2 3" key="1">
    <citation type="submission" date="2022-03" db="EMBL/GenBank/DDBJ databases">
        <authorList>
            <person name="Nunn A."/>
            <person name="Chopra R."/>
            <person name="Nunn A."/>
            <person name="Contreras Garrido A."/>
        </authorList>
    </citation>
    <scope>NUCLEOTIDE SEQUENCE [LARGE SCALE GENOMIC DNA]</scope>
</reference>
<dbReference type="PANTHER" id="PTHR47990">
    <property type="entry name" value="2-OXOGLUTARATE (2OG) AND FE(II)-DEPENDENT OXYGENASE SUPERFAMILY PROTEIN-RELATED"/>
    <property type="match status" value="1"/>
</dbReference>
<dbReference type="Proteomes" id="UP000836841">
    <property type="component" value="Chromosome 5"/>
</dbReference>
<name>A0AAU9SER3_THLAR</name>
<evidence type="ECO:0000313" key="3">
    <source>
        <dbReference type="Proteomes" id="UP000836841"/>
    </source>
</evidence>
<keyword evidence="3" id="KW-1185">Reference proteome</keyword>
<dbReference type="EMBL" id="OU466861">
    <property type="protein sequence ID" value="CAH2064619.1"/>
    <property type="molecule type" value="Genomic_DNA"/>
</dbReference>
<evidence type="ECO:0000259" key="1">
    <source>
        <dbReference type="Pfam" id="PF03171"/>
    </source>
</evidence>
<dbReference type="InterPro" id="IPR044861">
    <property type="entry name" value="IPNS-like_FE2OG_OXY"/>
</dbReference>
<dbReference type="AlphaFoldDB" id="A0AAU9SER3"/>
<dbReference type="InterPro" id="IPR050231">
    <property type="entry name" value="Iron_ascorbate_oxido_reductase"/>
</dbReference>
<gene>
    <name evidence="2" type="ORF">TAV2_LOCUS15922</name>
</gene>
<accession>A0AAU9SER3</accession>